<evidence type="ECO:0000256" key="1">
    <source>
        <dbReference type="ARBA" id="ARBA00004196"/>
    </source>
</evidence>
<evidence type="ECO:0000313" key="6">
    <source>
        <dbReference type="EMBL" id="MBB3932516.1"/>
    </source>
</evidence>
<dbReference type="InterPro" id="IPR036388">
    <property type="entry name" value="WH-like_DNA-bd_sf"/>
</dbReference>
<dbReference type="InterPro" id="IPR036390">
    <property type="entry name" value="WH_DNA-bd_sf"/>
</dbReference>
<name>A0A840AW37_9HYPH</name>
<protein>
    <submittedName>
        <fullName evidence="6">ABC-type sugar transport system substrate-binding protein</fullName>
    </submittedName>
</protein>
<dbReference type="GO" id="GO:0030313">
    <property type="term" value="C:cell envelope"/>
    <property type="evidence" value="ECO:0007669"/>
    <property type="project" value="UniProtKB-SubCell"/>
</dbReference>
<dbReference type="EMBL" id="JACIDS010000004">
    <property type="protein sequence ID" value="MBB3932516.1"/>
    <property type="molecule type" value="Genomic_DNA"/>
</dbReference>
<evidence type="ECO:0000256" key="3">
    <source>
        <dbReference type="ARBA" id="ARBA00022729"/>
    </source>
</evidence>
<feature type="domain" description="Periplasmic binding protein" evidence="5">
    <location>
        <begin position="142"/>
        <end position="399"/>
    </location>
</feature>
<comment type="caution">
    <text evidence="6">The sequence shown here is derived from an EMBL/GenBank/DDBJ whole genome shotgun (WGS) entry which is preliminary data.</text>
</comment>
<keyword evidence="7" id="KW-1185">Reference proteome</keyword>
<evidence type="ECO:0000256" key="2">
    <source>
        <dbReference type="ARBA" id="ARBA00007639"/>
    </source>
</evidence>
<dbReference type="AlphaFoldDB" id="A0A840AW37"/>
<dbReference type="GO" id="GO:0030246">
    <property type="term" value="F:carbohydrate binding"/>
    <property type="evidence" value="ECO:0007669"/>
    <property type="project" value="UniProtKB-ARBA"/>
</dbReference>
<dbReference type="Proteomes" id="UP000553963">
    <property type="component" value="Unassembled WGS sequence"/>
</dbReference>
<dbReference type="RefSeq" id="WP_183400134.1">
    <property type="nucleotide sequence ID" value="NZ_JACIDS010000004.1"/>
</dbReference>
<accession>A0A840AW37</accession>
<dbReference type="Pfam" id="PF09339">
    <property type="entry name" value="HTH_IclR"/>
    <property type="match status" value="1"/>
</dbReference>
<evidence type="ECO:0000259" key="4">
    <source>
        <dbReference type="Pfam" id="PF09339"/>
    </source>
</evidence>
<dbReference type="Gene3D" id="3.40.50.2300">
    <property type="match status" value="2"/>
</dbReference>
<gene>
    <name evidence="6" type="ORF">GGR25_003574</name>
</gene>
<evidence type="ECO:0000259" key="5">
    <source>
        <dbReference type="Pfam" id="PF13407"/>
    </source>
</evidence>
<proteinExistence type="inferred from homology"/>
<dbReference type="PANTHER" id="PTHR46847:SF1">
    <property type="entry name" value="D-ALLOSE-BINDING PERIPLASMIC PROTEIN-RELATED"/>
    <property type="match status" value="1"/>
</dbReference>
<dbReference type="Pfam" id="PF13407">
    <property type="entry name" value="Peripla_BP_4"/>
    <property type="match status" value="1"/>
</dbReference>
<dbReference type="Gene3D" id="1.10.10.10">
    <property type="entry name" value="Winged helix-like DNA-binding domain superfamily/Winged helix DNA-binding domain"/>
    <property type="match status" value="1"/>
</dbReference>
<dbReference type="GO" id="GO:0003677">
    <property type="term" value="F:DNA binding"/>
    <property type="evidence" value="ECO:0007669"/>
    <property type="project" value="InterPro"/>
</dbReference>
<dbReference type="PANTHER" id="PTHR46847">
    <property type="entry name" value="D-ALLOSE-BINDING PERIPLASMIC PROTEIN-RELATED"/>
    <property type="match status" value="1"/>
</dbReference>
<organism evidence="6 7">
    <name type="scientific">Kaistia hirudinis</name>
    <dbReference type="NCBI Taxonomy" id="1293440"/>
    <lineage>
        <taxon>Bacteria</taxon>
        <taxon>Pseudomonadati</taxon>
        <taxon>Pseudomonadota</taxon>
        <taxon>Alphaproteobacteria</taxon>
        <taxon>Hyphomicrobiales</taxon>
        <taxon>Kaistiaceae</taxon>
        <taxon>Kaistia</taxon>
    </lineage>
</organism>
<dbReference type="InterPro" id="IPR028082">
    <property type="entry name" value="Peripla_BP_I"/>
</dbReference>
<dbReference type="InterPro" id="IPR005471">
    <property type="entry name" value="Tscrpt_reg_IclR_N"/>
</dbReference>
<keyword evidence="6" id="KW-0762">Sugar transport</keyword>
<dbReference type="GO" id="GO:0006355">
    <property type="term" value="P:regulation of DNA-templated transcription"/>
    <property type="evidence" value="ECO:0007669"/>
    <property type="project" value="InterPro"/>
</dbReference>
<evidence type="ECO:0000313" key="7">
    <source>
        <dbReference type="Proteomes" id="UP000553963"/>
    </source>
</evidence>
<keyword evidence="3" id="KW-0732">Signal</keyword>
<comment type="similarity">
    <text evidence="2">Belongs to the bacterial solute-binding protein 2 family.</text>
</comment>
<dbReference type="SUPFAM" id="SSF46785">
    <property type="entry name" value="Winged helix' DNA-binding domain"/>
    <property type="match status" value="1"/>
</dbReference>
<reference evidence="6 7" key="1">
    <citation type="submission" date="2020-08" db="EMBL/GenBank/DDBJ databases">
        <title>Genomic Encyclopedia of Type Strains, Phase IV (KMG-IV): sequencing the most valuable type-strain genomes for metagenomic binning, comparative biology and taxonomic classification.</title>
        <authorList>
            <person name="Goeker M."/>
        </authorList>
    </citation>
    <scope>NUCLEOTIDE SEQUENCE [LARGE SCALE GENOMIC DNA]</scope>
    <source>
        <strain evidence="6 7">DSM 25966</strain>
    </source>
</reference>
<sequence>MNDGLRDEVEPTAPAEGSRRGRSVAIELIGLLAAHEGALRTGEAARLLAVARSSLNRIAHVLADHGLVDLSRRGLIALGPVAARLGQRRETMLRHEDEHRLAPRRKRLSRAPGASYVLTRNPDCTRIPDTARFRRTPKFRLGFSNASIDHPWRTALVHSVEYGAVRHDALVSSLSVRHAGLDAERQILDIEALLRDGVDGLVLSAHDSQTLVEVITEAERRGVPTVIVDRGQPEILPHASFVTCDDRTIGEITARWLCERLRGRGSVLLLPGLFGADPAHRRLEGASAVFARHPGIRVLDICWTGWQQQQGREIVAARLAAGEETIDGVWCDSGLQAVGSLKAFVAAGRSGAIPPHTGGDLNLAYKLAIRHGVAQAAVDYPPAMGLRAVEVLIDVLRGRAVPRRIDVPTEIVVTRGHATRSVKPDLWSDEHVRWDLPDDLILASGLGPAYDPRSFRVHYKGNRYNRSAAGSGGRPADAGT</sequence>
<comment type="subcellular location">
    <subcellularLocation>
        <location evidence="1">Cell envelope</location>
    </subcellularLocation>
</comment>
<dbReference type="InterPro" id="IPR025997">
    <property type="entry name" value="SBP_2_dom"/>
</dbReference>
<feature type="domain" description="HTH iclR-type" evidence="4">
    <location>
        <begin position="25"/>
        <end position="68"/>
    </location>
</feature>
<keyword evidence="6" id="KW-0813">Transport</keyword>
<dbReference type="SUPFAM" id="SSF53822">
    <property type="entry name" value="Periplasmic binding protein-like I"/>
    <property type="match status" value="1"/>
</dbReference>